<proteinExistence type="predicted"/>
<feature type="transmembrane region" description="Helical" evidence="7">
    <location>
        <begin position="476"/>
        <end position="497"/>
    </location>
</feature>
<evidence type="ECO:0000256" key="7">
    <source>
        <dbReference type="SAM" id="Phobius"/>
    </source>
</evidence>
<evidence type="ECO:0000259" key="8">
    <source>
        <dbReference type="Pfam" id="PF13906"/>
    </source>
</evidence>
<feature type="transmembrane region" description="Helical" evidence="7">
    <location>
        <begin position="380"/>
        <end position="404"/>
    </location>
</feature>
<protein>
    <recommendedName>
        <fullName evidence="8">Cationic amino acid transporter C-terminal domain-containing protein</fullName>
    </recommendedName>
</protein>
<dbReference type="AlphaFoldDB" id="A0A9J6GN35"/>
<dbReference type="Gene3D" id="1.20.1740.10">
    <property type="entry name" value="Amino acid/polyamine transporter I"/>
    <property type="match status" value="2"/>
</dbReference>
<evidence type="ECO:0000313" key="9">
    <source>
        <dbReference type="EMBL" id="KAH9375548.1"/>
    </source>
</evidence>
<evidence type="ECO:0000256" key="3">
    <source>
        <dbReference type="ARBA" id="ARBA00022692"/>
    </source>
</evidence>
<feature type="transmembrane region" description="Helical" evidence="7">
    <location>
        <begin position="179"/>
        <end position="199"/>
    </location>
</feature>
<feature type="compositionally biased region" description="Basic residues" evidence="6">
    <location>
        <begin position="79"/>
        <end position="91"/>
    </location>
</feature>
<dbReference type="OrthoDB" id="3900342at2759"/>
<dbReference type="PANTHER" id="PTHR43243:SF4">
    <property type="entry name" value="CATIONIC AMINO ACID TRANSPORTER 4"/>
    <property type="match status" value="1"/>
</dbReference>
<evidence type="ECO:0000256" key="1">
    <source>
        <dbReference type="ARBA" id="ARBA00004141"/>
    </source>
</evidence>
<evidence type="ECO:0000313" key="10">
    <source>
        <dbReference type="Proteomes" id="UP000821853"/>
    </source>
</evidence>
<dbReference type="VEuPathDB" id="VectorBase:HLOH_040147"/>
<organism evidence="9 10">
    <name type="scientific">Haemaphysalis longicornis</name>
    <name type="common">Bush tick</name>
    <dbReference type="NCBI Taxonomy" id="44386"/>
    <lineage>
        <taxon>Eukaryota</taxon>
        <taxon>Metazoa</taxon>
        <taxon>Ecdysozoa</taxon>
        <taxon>Arthropoda</taxon>
        <taxon>Chelicerata</taxon>
        <taxon>Arachnida</taxon>
        <taxon>Acari</taxon>
        <taxon>Parasitiformes</taxon>
        <taxon>Ixodida</taxon>
        <taxon>Ixodoidea</taxon>
        <taxon>Ixodidae</taxon>
        <taxon>Haemaphysalinae</taxon>
        <taxon>Haemaphysalis</taxon>
    </lineage>
</organism>
<feature type="compositionally biased region" description="Basic and acidic residues" evidence="6">
    <location>
        <begin position="29"/>
        <end position="44"/>
    </location>
</feature>
<dbReference type="Pfam" id="PF13520">
    <property type="entry name" value="AA_permease_2"/>
    <property type="match status" value="1"/>
</dbReference>
<dbReference type="OMA" id="NDVCLAR"/>
<feature type="domain" description="Cationic amino acid transporter C-terminal" evidence="8">
    <location>
        <begin position="641"/>
        <end position="691"/>
    </location>
</feature>
<feature type="transmembrane region" description="Helical" evidence="7">
    <location>
        <begin position="569"/>
        <end position="597"/>
    </location>
</feature>
<accession>A0A9J6GN35</accession>
<feature type="transmembrane region" description="Helical" evidence="7">
    <location>
        <begin position="668"/>
        <end position="686"/>
    </location>
</feature>
<sequence>MASATSFTIAEEAHQSSNGGSEDEEMETRDDQDTSPHSEEDERTTAPWILIARRANRRRDQRLVTAQQQLAETPEKPVIRKRRPTARKPRQPPRPADDLKLAFRPGNDVCLARGGTGKMLSTFLHKLRRTKEPGADHMQTNLKRCLTTFDITLLGIGHMMGSGIYVLTPSVAKNTAGPALIVSYIIAGTASLLAALAYAEFGVRFPRAGSAYSYSYFSVGEFWAFFVGWNVVLENVIGISAVARACSAYIDSLTHGAIKAYMVNATGELPGPYLSAHPDFLALGIIVVYVAFMSVGVQATSWLNNILCCVNIFVLFIIIGVGGYFADFSNWTSPETGGFAPFGVHGILAASAACFFAYVGFDAIAASGEEAVNPQRSLPIATFISMTVVTVLYVAVSAVLTLMVNYKDIVPDSGLPDALESKGAIWAKIVVIIGALCGMSTVLIGTLYALTRIAYAMADDGLIMRMFGTVNKRTKIPLIAMYVFSALAAVLAVILDIETLVEMMSIGTLFAYLVVSGGIIIFRFRAPEKKDVVEMGALPEKQANGSSSPASASSSGDRLQPRFRFMAPVLAGVPTDLVISLSVCGIVVDTLVLGFFTQALWAEISNGDWWAVVVLTVLLLVLALLCFLIAIHEQAITEQRYKMPFVPFLPILSIVVNTILLTTLHGLTWLRLLIWVAVGLTGYFVYGTQHSKLNKPQEPSYSPAPDGPASNGKPQQQSSNSHL</sequence>
<evidence type="ECO:0000256" key="2">
    <source>
        <dbReference type="ARBA" id="ARBA00022448"/>
    </source>
</evidence>
<feature type="transmembrane region" description="Helical" evidence="7">
    <location>
        <begin position="280"/>
        <end position="299"/>
    </location>
</feature>
<dbReference type="GO" id="GO:0005886">
    <property type="term" value="C:plasma membrane"/>
    <property type="evidence" value="ECO:0007669"/>
    <property type="project" value="TreeGrafter"/>
</dbReference>
<comment type="caution">
    <text evidence="9">The sequence shown here is derived from an EMBL/GenBank/DDBJ whole genome shotgun (WGS) entry which is preliminary data.</text>
</comment>
<feature type="transmembrane region" description="Helical" evidence="7">
    <location>
        <begin position="211"/>
        <end position="232"/>
    </location>
</feature>
<evidence type="ECO:0000256" key="4">
    <source>
        <dbReference type="ARBA" id="ARBA00022989"/>
    </source>
</evidence>
<feature type="transmembrane region" description="Helical" evidence="7">
    <location>
        <begin position="146"/>
        <end position="167"/>
    </location>
</feature>
<name>A0A9J6GN35_HAELO</name>
<comment type="subcellular location">
    <subcellularLocation>
        <location evidence="1">Membrane</location>
        <topology evidence="1">Multi-pass membrane protein</topology>
    </subcellularLocation>
</comment>
<reference evidence="9 10" key="1">
    <citation type="journal article" date="2020" name="Cell">
        <title>Large-Scale Comparative Analyses of Tick Genomes Elucidate Their Genetic Diversity and Vector Capacities.</title>
        <authorList>
            <consortium name="Tick Genome and Microbiome Consortium (TIGMIC)"/>
            <person name="Jia N."/>
            <person name="Wang J."/>
            <person name="Shi W."/>
            <person name="Du L."/>
            <person name="Sun Y."/>
            <person name="Zhan W."/>
            <person name="Jiang J.F."/>
            <person name="Wang Q."/>
            <person name="Zhang B."/>
            <person name="Ji P."/>
            <person name="Bell-Sakyi L."/>
            <person name="Cui X.M."/>
            <person name="Yuan T.T."/>
            <person name="Jiang B.G."/>
            <person name="Yang W.F."/>
            <person name="Lam T.T."/>
            <person name="Chang Q.C."/>
            <person name="Ding S.J."/>
            <person name="Wang X.J."/>
            <person name="Zhu J.G."/>
            <person name="Ruan X.D."/>
            <person name="Zhao L."/>
            <person name="Wei J.T."/>
            <person name="Ye R.Z."/>
            <person name="Que T.C."/>
            <person name="Du C.H."/>
            <person name="Zhou Y.H."/>
            <person name="Cheng J.X."/>
            <person name="Dai P.F."/>
            <person name="Guo W.B."/>
            <person name="Han X.H."/>
            <person name="Huang E.J."/>
            <person name="Li L.F."/>
            <person name="Wei W."/>
            <person name="Gao Y.C."/>
            <person name="Liu J.Z."/>
            <person name="Shao H.Z."/>
            <person name="Wang X."/>
            <person name="Wang C.C."/>
            <person name="Yang T.C."/>
            <person name="Huo Q.B."/>
            <person name="Li W."/>
            <person name="Chen H.Y."/>
            <person name="Chen S.E."/>
            <person name="Zhou L.G."/>
            <person name="Ni X.B."/>
            <person name="Tian J.H."/>
            <person name="Sheng Y."/>
            <person name="Liu T."/>
            <person name="Pan Y.S."/>
            <person name="Xia L.Y."/>
            <person name="Li J."/>
            <person name="Zhao F."/>
            <person name="Cao W.C."/>
        </authorList>
    </citation>
    <scope>NUCLEOTIDE SEQUENCE [LARGE SCALE GENOMIC DNA]</scope>
    <source>
        <strain evidence="9">HaeL-2018</strain>
    </source>
</reference>
<feature type="compositionally biased region" description="Polar residues" evidence="6">
    <location>
        <begin position="712"/>
        <end position="723"/>
    </location>
</feature>
<dbReference type="InterPro" id="IPR002293">
    <property type="entry name" value="AA/rel_permease1"/>
</dbReference>
<dbReference type="PANTHER" id="PTHR43243">
    <property type="entry name" value="INNER MEMBRANE TRANSPORTER YGJI-RELATED"/>
    <property type="match status" value="1"/>
</dbReference>
<gene>
    <name evidence="9" type="ORF">HPB48_000786</name>
</gene>
<feature type="transmembrane region" description="Helical" evidence="7">
    <location>
        <begin position="609"/>
        <end position="631"/>
    </location>
</feature>
<feature type="region of interest" description="Disordered" evidence="6">
    <location>
        <begin position="694"/>
        <end position="723"/>
    </location>
</feature>
<keyword evidence="5 7" id="KW-0472">Membrane</keyword>
<dbReference type="InterPro" id="IPR029485">
    <property type="entry name" value="CAT_C"/>
</dbReference>
<feature type="transmembrane region" description="Helical" evidence="7">
    <location>
        <begin position="338"/>
        <end position="359"/>
    </location>
</feature>
<evidence type="ECO:0000256" key="5">
    <source>
        <dbReference type="ARBA" id="ARBA00023136"/>
    </source>
</evidence>
<dbReference type="Proteomes" id="UP000821853">
    <property type="component" value="Chromosome 5"/>
</dbReference>
<keyword evidence="4 7" id="KW-1133">Transmembrane helix</keyword>
<feature type="transmembrane region" description="Helical" evidence="7">
    <location>
        <begin position="503"/>
        <end position="522"/>
    </location>
</feature>
<keyword evidence="3 7" id="KW-0812">Transmembrane</keyword>
<feature type="transmembrane region" description="Helical" evidence="7">
    <location>
        <begin position="306"/>
        <end position="326"/>
    </location>
</feature>
<feature type="region of interest" description="Disordered" evidence="6">
    <location>
        <begin position="1"/>
        <end position="101"/>
    </location>
</feature>
<dbReference type="EMBL" id="JABSTR010000007">
    <property type="protein sequence ID" value="KAH9375548.1"/>
    <property type="molecule type" value="Genomic_DNA"/>
</dbReference>
<dbReference type="GO" id="GO:0015171">
    <property type="term" value="F:amino acid transmembrane transporter activity"/>
    <property type="evidence" value="ECO:0007669"/>
    <property type="project" value="TreeGrafter"/>
</dbReference>
<dbReference type="Pfam" id="PF13906">
    <property type="entry name" value="AA_permease_C"/>
    <property type="match status" value="1"/>
</dbReference>
<keyword evidence="10" id="KW-1185">Reference proteome</keyword>
<feature type="transmembrane region" description="Helical" evidence="7">
    <location>
        <begin position="643"/>
        <end position="662"/>
    </location>
</feature>
<evidence type="ECO:0000256" key="6">
    <source>
        <dbReference type="SAM" id="MobiDB-lite"/>
    </source>
</evidence>
<feature type="transmembrane region" description="Helical" evidence="7">
    <location>
        <begin position="424"/>
        <end position="455"/>
    </location>
</feature>
<keyword evidence="2" id="KW-0813">Transport</keyword>